<dbReference type="Pfam" id="PF05198">
    <property type="entry name" value="IF3_N"/>
    <property type="match status" value="1"/>
</dbReference>
<dbReference type="OrthoDB" id="21573at2759"/>
<proteinExistence type="predicted"/>
<gene>
    <name evidence="2" type="ORF">CYY_001431</name>
</gene>
<comment type="caution">
    <text evidence="2">The sequence shown here is derived from an EMBL/GenBank/DDBJ whole genome shotgun (WGS) entry which is preliminary data.</text>
</comment>
<dbReference type="InterPro" id="IPR036787">
    <property type="entry name" value="T_IF-3_N_sf"/>
</dbReference>
<dbReference type="SUPFAM" id="SSF54364">
    <property type="entry name" value="Translation initiation factor IF3, N-terminal domain"/>
    <property type="match status" value="1"/>
</dbReference>
<dbReference type="Gene3D" id="3.10.20.80">
    <property type="entry name" value="Translation initiation factor 3 (IF-3), N-terminal domain"/>
    <property type="match status" value="1"/>
</dbReference>
<dbReference type="Proteomes" id="UP000695562">
    <property type="component" value="Unassembled WGS sequence"/>
</dbReference>
<name>A0A8J4Q1Y8_9MYCE</name>
<dbReference type="SUPFAM" id="SSF55200">
    <property type="entry name" value="Translation initiation factor IF3, C-terminal domain"/>
    <property type="match status" value="1"/>
</dbReference>
<dbReference type="GO" id="GO:0003743">
    <property type="term" value="F:translation initiation factor activity"/>
    <property type="evidence" value="ECO:0007669"/>
    <property type="project" value="InterPro"/>
</dbReference>
<keyword evidence="3" id="KW-1185">Reference proteome</keyword>
<dbReference type="AlphaFoldDB" id="A0A8J4Q1Y8"/>
<sequence length="497" mass="57667">MFKLLSLSRGCKPLLVLNNSHSGLFQLQSSILTTANRFYSKKTSNRDTSAGTDTKRRIPGKNKYDIVEGWDDPINEILDQNFHISQKEPPKSKRMVNNQKKKRVSAFEVFLEEKDKSSPKRVGISQHEKEVEEQDDSIIDENTPQGKLKKMMRDKVAAASKGKSFEPMVPESYYERDLLEEFDEDDYYDNEIGNDMDDDELHQDFMRKTELMEERDIIARLSKERQRDDVRASNQVEYITNQIFSTPTNLPELHSRLSDIDEYKGESTAFNDDALDLDEIRIIDQKGKQMGIYDGKTAFKIAKENNIDLILNVPKNQNAMVIGRLQSLEDYCEIQELKIQRELDVPEMKVAKLKKYILSSNIGQHDKIVKFNAIKKALDTFHPVEVIITFKTEDFDLSEGEKMLEECKGYVRHVGRSKSSETSSRMLSCLFNPLTVQEKEAYEKKMEADRQRELKKQEKLAKKEQLMATVQLEAFEHLDGEEFIENDKKSKKNKTKI</sequence>
<protein>
    <recommendedName>
        <fullName evidence="1">Translation initiation factor 3 N-terminal domain-containing protein</fullName>
    </recommendedName>
</protein>
<accession>A0A8J4Q1Y8</accession>
<feature type="domain" description="Translation initiation factor 3 N-terminal" evidence="1">
    <location>
        <begin position="277"/>
        <end position="318"/>
    </location>
</feature>
<dbReference type="Gene3D" id="3.30.110.10">
    <property type="entry name" value="Translation initiation factor 3 (IF-3), C-terminal domain"/>
    <property type="match status" value="1"/>
</dbReference>
<organism evidence="2 3">
    <name type="scientific">Polysphondylium violaceum</name>
    <dbReference type="NCBI Taxonomy" id="133409"/>
    <lineage>
        <taxon>Eukaryota</taxon>
        <taxon>Amoebozoa</taxon>
        <taxon>Evosea</taxon>
        <taxon>Eumycetozoa</taxon>
        <taxon>Dictyostelia</taxon>
        <taxon>Dictyosteliales</taxon>
        <taxon>Dictyosteliaceae</taxon>
        <taxon>Polysphondylium</taxon>
    </lineage>
</organism>
<reference evidence="2" key="1">
    <citation type="submission" date="2020-01" db="EMBL/GenBank/DDBJ databases">
        <title>Development of genomics and gene disruption for Polysphondylium violaceum indicates a role for the polyketide synthase stlB in stalk morphogenesis.</title>
        <authorList>
            <person name="Narita B."/>
            <person name="Kawabe Y."/>
            <person name="Kin K."/>
            <person name="Saito T."/>
            <person name="Gibbs R."/>
            <person name="Kuspa A."/>
            <person name="Muzny D."/>
            <person name="Queller D."/>
            <person name="Richards S."/>
            <person name="Strassman J."/>
            <person name="Sucgang R."/>
            <person name="Worley K."/>
            <person name="Schaap P."/>
        </authorList>
    </citation>
    <scope>NUCLEOTIDE SEQUENCE</scope>
    <source>
        <strain evidence="2">QSvi11</strain>
    </source>
</reference>
<evidence type="ECO:0000313" key="2">
    <source>
        <dbReference type="EMBL" id="KAF2077242.1"/>
    </source>
</evidence>
<evidence type="ECO:0000313" key="3">
    <source>
        <dbReference type="Proteomes" id="UP000695562"/>
    </source>
</evidence>
<dbReference type="InterPro" id="IPR019814">
    <property type="entry name" value="Translation_initiation_fac_3_N"/>
</dbReference>
<dbReference type="EMBL" id="AJWJ01000034">
    <property type="protein sequence ID" value="KAF2077242.1"/>
    <property type="molecule type" value="Genomic_DNA"/>
</dbReference>
<dbReference type="InterPro" id="IPR036788">
    <property type="entry name" value="T_IF-3_C_sf"/>
</dbReference>
<evidence type="ECO:0000259" key="1">
    <source>
        <dbReference type="Pfam" id="PF05198"/>
    </source>
</evidence>